<evidence type="ECO:0000313" key="2">
    <source>
        <dbReference type="EMBL" id="BDM74698.1"/>
    </source>
</evidence>
<evidence type="ECO:0000256" key="1">
    <source>
        <dbReference type="SAM" id="MobiDB-lite"/>
    </source>
</evidence>
<keyword evidence="2" id="KW-0614">Plasmid</keyword>
<accession>A0ABN6R8K0</accession>
<gene>
    <name evidence="2" type="ORF">HEK616_81850</name>
</gene>
<proteinExistence type="predicted"/>
<organism evidence="2 3">
    <name type="scientific">Streptomyces nigrescens</name>
    <dbReference type="NCBI Taxonomy" id="1920"/>
    <lineage>
        <taxon>Bacteria</taxon>
        <taxon>Bacillati</taxon>
        <taxon>Actinomycetota</taxon>
        <taxon>Actinomycetes</taxon>
        <taxon>Kitasatosporales</taxon>
        <taxon>Streptomycetaceae</taxon>
        <taxon>Streptomyces</taxon>
    </lineage>
</organism>
<feature type="region of interest" description="Disordered" evidence="1">
    <location>
        <begin position="1"/>
        <end position="21"/>
    </location>
</feature>
<sequence>MAGCPRATVTYAPAPQRDGQGAPDAVRAVEWVYHSRICRAVGLGTGLAGIREFRRAVVPGRSAAAREWGGRIRETVRGRIT</sequence>
<dbReference type="EMBL" id="AP026074">
    <property type="protein sequence ID" value="BDM74698.1"/>
    <property type="molecule type" value="Genomic_DNA"/>
</dbReference>
<evidence type="ECO:0000313" key="3">
    <source>
        <dbReference type="Proteomes" id="UP001059597"/>
    </source>
</evidence>
<geneLocation type="plasmid" evidence="2 3">
    <name>SNP1</name>
</geneLocation>
<dbReference type="Proteomes" id="UP001059597">
    <property type="component" value="Plasmid SNP1"/>
</dbReference>
<reference evidence="2" key="1">
    <citation type="submission" date="2022-06" db="EMBL/GenBank/DDBJ databases">
        <title>Complete genome sequence of Streptomyces nigrescens HEK616.</title>
        <authorList>
            <person name="Asamizu S."/>
            <person name="Onaka H."/>
        </authorList>
    </citation>
    <scope>NUCLEOTIDE SEQUENCE</scope>
    <source>
        <strain evidence="2">HEK616</strain>
        <plasmid evidence="2">SNP1</plasmid>
    </source>
</reference>
<keyword evidence="3" id="KW-1185">Reference proteome</keyword>
<protein>
    <submittedName>
        <fullName evidence="2">Uncharacterized protein</fullName>
    </submittedName>
</protein>
<name>A0ABN6R8K0_STRNI</name>